<feature type="transmembrane region" description="Helical" evidence="1">
    <location>
        <begin position="133"/>
        <end position="162"/>
    </location>
</feature>
<sequence length="167" mass="16985">MGVGKIFAIIGGLLGVLSVVLFYLAPDILNLWNLDAPLTVRVYLGGFGAWSGEWLAIPFPIEYTQDIILLIVGVLIIGGGVITFIGGVAGSKLVGILGGIILLAGPILLIVALIVQLGIFGDTLIPLMGNVNLLFGSIFGVADWGLGIGSYLAIGGGLLGIIGGATT</sequence>
<proteinExistence type="predicted"/>
<comment type="caution">
    <text evidence="2">The sequence shown here is derived from an EMBL/GenBank/DDBJ whole genome shotgun (WGS) entry which is preliminary data.</text>
</comment>
<accession>A0A0F9Q6G7</accession>
<dbReference type="EMBL" id="LAZR01005313">
    <property type="protein sequence ID" value="KKN00968.1"/>
    <property type="molecule type" value="Genomic_DNA"/>
</dbReference>
<dbReference type="AlphaFoldDB" id="A0A0F9Q6G7"/>
<keyword evidence="1" id="KW-1133">Transmembrane helix</keyword>
<organism evidence="2">
    <name type="scientific">marine sediment metagenome</name>
    <dbReference type="NCBI Taxonomy" id="412755"/>
    <lineage>
        <taxon>unclassified sequences</taxon>
        <taxon>metagenomes</taxon>
        <taxon>ecological metagenomes</taxon>
    </lineage>
</organism>
<gene>
    <name evidence="2" type="ORF">LCGC14_1132420</name>
</gene>
<protein>
    <submittedName>
        <fullName evidence="2">Uncharacterized protein</fullName>
    </submittedName>
</protein>
<feature type="transmembrane region" description="Helical" evidence="1">
    <location>
        <begin position="6"/>
        <end position="26"/>
    </location>
</feature>
<keyword evidence="1" id="KW-0812">Transmembrane</keyword>
<keyword evidence="1" id="KW-0472">Membrane</keyword>
<reference evidence="2" key="1">
    <citation type="journal article" date="2015" name="Nature">
        <title>Complex archaea that bridge the gap between prokaryotes and eukaryotes.</title>
        <authorList>
            <person name="Spang A."/>
            <person name="Saw J.H."/>
            <person name="Jorgensen S.L."/>
            <person name="Zaremba-Niedzwiedzka K."/>
            <person name="Martijn J."/>
            <person name="Lind A.E."/>
            <person name="van Eijk R."/>
            <person name="Schleper C."/>
            <person name="Guy L."/>
            <person name="Ettema T.J."/>
        </authorList>
    </citation>
    <scope>NUCLEOTIDE SEQUENCE</scope>
</reference>
<evidence type="ECO:0000256" key="1">
    <source>
        <dbReference type="SAM" id="Phobius"/>
    </source>
</evidence>
<feature type="transmembrane region" description="Helical" evidence="1">
    <location>
        <begin position="67"/>
        <end position="89"/>
    </location>
</feature>
<feature type="transmembrane region" description="Helical" evidence="1">
    <location>
        <begin position="96"/>
        <end position="121"/>
    </location>
</feature>
<name>A0A0F9Q6G7_9ZZZZ</name>
<evidence type="ECO:0000313" key="2">
    <source>
        <dbReference type="EMBL" id="KKN00968.1"/>
    </source>
</evidence>